<evidence type="ECO:0000313" key="3">
    <source>
        <dbReference type="Proteomes" id="UP000494329"/>
    </source>
</evidence>
<keyword evidence="2" id="KW-0012">Acyltransferase</keyword>
<dbReference type="PANTHER" id="PTHR43293">
    <property type="entry name" value="ACETATE COA-TRANSFERASE YDIF"/>
    <property type="match status" value="1"/>
</dbReference>
<feature type="region of interest" description="Disordered" evidence="1">
    <location>
        <begin position="1"/>
        <end position="27"/>
    </location>
</feature>
<name>A0A6J5ERD9_9BURK</name>
<dbReference type="NCBIfam" id="TIGR01110">
    <property type="entry name" value="mdcA"/>
    <property type="match status" value="1"/>
</dbReference>
<dbReference type="InterPro" id="IPR005777">
    <property type="entry name" value="MadA"/>
</dbReference>
<dbReference type="Proteomes" id="UP000494329">
    <property type="component" value="Unassembled WGS sequence"/>
</dbReference>
<protein>
    <submittedName>
        <fullName evidence="2">Acetyl-S-ACP:malonate ACP transferase</fullName>
        <ecNumber evidence="2">2.3.1.187</ecNumber>
    </submittedName>
</protein>
<accession>A0A6J5ERD9</accession>
<organism evidence="2 3">
    <name type="scientific">Paraburkholderia solisilvae</name>
    <dbReference type="NCBI Taxonomy" id="624376"/>
    <lineage>
        <taxon>Bacteria</taxon>
        <taxon>Pseudomonadati</taxon>
        <taxon>Pseudomonadota</taxon>
        <taxon>Betaproteobacteria</taxon>
        <taxon>Burkholderiales</taxon>
        <taxon>Burkholderiaceae</taxon>
        <taxon>Paraburkholderia</taxon>
    </lineage>
</organism>
<dbReference type="InterPro" id="IPR037171">
    <property type="entry name" value="NagB/RpiA_transferase-like"/>
</dbReference>
<dbReference type="GO" id="GO:0016746">
    <property type="term" value="F:acyltransferase activity"/>
    <property type="evidence" value="ECO:0007669"/>
    <property type="project" value="UniProtKB-KW"/>
</dbReference>
<dbReference type="Pfam" id="PF16957">
    <property type="entry name" value="Mal_decarbox_Al"/>
    <property type="match status" value="1"/>
</dbReference>
<dbReference type="PANTHER" id="PTHR43293:SF2">
    <property type="entry name" value="MALONATE DECARBOXYLASE ALPHA SUBUNIT"/>
    <property type="match status" value="1"/>
</dbReference>
<dbReference type="SUPFAM" id="SSF100950">
    <property type="entry name" value="NagB/RpiA/CoA transferase-like"/>
    <property type="match status" value="2"/>
</dbReference>
<dbReference type="EMBL" id="CADIKF010000061">
    <property type="protein sequence ID" value="CAB3769138.1"/>
    <property type="molecule type" value="Genomic_DNA"/>
</dbReference>
<reference evidence="2 3" key="1">
    <citation type="submission" date="2020-04" db="EMBL/GenBank/DDBJ databases">
        <authorList>
            <person name="De Canck E."/>
        </authorList>
    </citation>
    <scope>NUCLEOTIDE SEQUENCE [LARGE SCALE GENOMIC DNA]</scope>
    <source>
        <strain evidence="2 3">LMG 29739</strain>
    </source>
</reference>
<evidence type="ECO:0000313" key="2">
    <source>
        <dbReference type="EMBL" id="CAB3769138.1"/>
    </source>
</evidence>
<evidence type="ECO:0000256" key="1">
    <source>
        <dbReference type="SAM" id="MobiDB-lite"/>
    </source>
</evidence>
<dbReference type="RefSeq" id="WP_175114616.1">
    <property type="nucleotide sequence ID" value="NZ_CADIKF010000061.1"/>
</dbReference>
<keyword evidence="3" id="KW-1185">Reference proteome</keyword>
<dbReference type="AlphaFoldDB" id="A0A6J5ERD9"/>
<proteinExistence type="predicted"/>
<keyword evidence="2" id="KW-0808">Transferase</keyword>
<dbReference type="EC" id="2.3.1.187" evidence="2"/>
<dbReference type="Gene3D" id="3.40.1080.10">
    <property type="entry name" value="Glutaconate Coenzyme A-transferase"/>
    <property type="match status" value="1"/>
</dbReference>
<sequence length="563" mass="61382">MNPRLEPNRPTSTASVNAAAPRSWTTRRDEKARRLAQIAPWFKDGVLPAARIVDALQTLIRPGDRVALEGDNQKQADFLSRSLAQVDPAEVHDVHLLISSISRPEHLTLFEKGIAHRVDFAFAGPQSLRVAQLLEDGQLEIGSIHTYVELYARMFVDLTPQVALLCAEKADRHGNLYTGPNTEDTPTIAEAAAFRHGIVIVQVNEIVDTLPRVDIPASWVDVVVEADRPFAVEPLFTRDPRHIGDLQVLTAMMVIRGIYEAYGVTSLNHGIGFDTAAIELLLPTYGESLGLRGKICRNWTLNPHPTLIPAIESGWVDSVHCFGSEVGMEAYIEARPDVFFLGSDGTLRSNRVLCQLAGQYGVDLFIGSTLQIDADANSSTVTRGRLAGFGGAPNMGHDPRGRRHASEAWLKLLKGDGPVARGQKLVVQMAETYKKGGEPTFVDELDAVAVGQKSGMPIAPVMIYGDDVSHVVTEEGIAYLHKAEGVDERRAALAAVAGVTPIGLRAKPEKTAELRRRGIVSYPEDLGIRRGDAKRSLLAARSIDDLVTWSGGLYAPPARFRSW</sequence>
<gene>
    <name evidence="2" type="primary">madA</name>
    <name evidence="2" type="ORF">LMG29739_05480</name>
</gene>